<organism evidence="1">
    <name type="scientific">Albugo laibachii Nc14</name>
    <dbReference type="NCBI Taxonomy" id="890382"/>
    <lineage>
        <taxon>Eukaryota</taxon>
        <taxon>Sar</taxon>
        <taxon>Stramenopiles</taxon>
        <taxon>Oomycota</taxon>
        <taxon>Peronosporomycetes</taxon>
        <taxon>Albuginales</taxon>
        <taxon>Albuginaceae</taxon>
        <taxon>Albugo</taxon>
    </lineage>
</organism>
<gene>
    <name evidence="1" type="primary">AlNc14C40G3401</name>
    <name evidence="1" type="ORF">ALNC14_038990</name>
</gene>
<proteinExistence type="predicted"/>
<reference evidence="1" key="2">
    <citation type="submission" date="2011-02" db="EMBL/GenBank/DDBJ databases">
        <authorList>
            <person name="MacLean D."/>
        </authorList>
    </citation>
    <scope>NUCLEOTIDE SEQUENCE</scope>
</reference>
<dbReference type="EMBL" id="FR824085">
    <property type="protein sequence ID" value="CCA17756.1"/>
    <property type="molecule type" value="Genomic_DNA"/>
</dbReference>
<name>F0W9E2_9STRA</name>
<reference evidence="1" key="1">
    <citation type="journal article" date="2011" name="PLoS Biol.">
        <title>Gene gain and loss during evolution of obligate parasitism in the white rust pathogen of Arabidopsis thaliana.</title>
        <authorList>
            <person name="Kemen E."/>
            <person name="Gardiner A."/>
            <person name="Schultz-Larsen T."/>
            <person name="Kemen A.C."/>
            <person name="Balmuth A.L."/>
            <person name="Robert-Seilaniantz A."/>
            <person name="Bailey K."/>
            <person name="Holub E."/>
            <person name="Studholme D.J."/>
            <person name="Maclean D."/>
            <person name="Jones J.D."/>
        </authorList>
    </citation>
    <scope>NUCLEOTIDE SEQUENCE</scope>
</reference>
<protein>
    <submittedName>
        <fullName evidence="1">AlNc14C40G3401 protein</fullName>
    </submittedName>
</protein>
<evidence type="ECO:0000313" key="1">
    <source>
        <dbReference type="EMBL" id="CCA17756.1"/>
    </source>
</evidence>
<dbReference type="AlphaFoldDB" id="F0W9E2"/>
<accession>F0W9E2</accession>
<sequence length="115" mass="13212">MSISRTQPTALAFNATLHRDPDILDLYQQAITNALVSPTPDVELDWPSILNRIKDIGNTIIRPTYPNAQRHDHNDEIAQLSHVQNCLRLLLTSSNDPVDLLLYRSRRQVFLRTIR</sequence>
<dbReference type="HOGENOM" id="CLU_2113496_0_0_1"/>